<dbReference type="EMBL" id="DSOV01000056">
    <property type="protein sequence ID" value="HEN43178.1"/>
    <property type="molecule type" value="Genomic_DNA"/>
</dbReference>
<dbReference type="GO" id="GO:0016289">
    <property type="term" value="F:acyl-CoA hydrolase activity"/>
    <property type="evidence" value="ECO:0007669"/>
    <property type="project" value="UniProtKB-ARBA"/>
</dbReference>
<keyword evidence="1" id="KW-0378">Hydrolase</keyword>
<proteinExistence type="predicted"/>
<dbReference type="InterPro" id="IPR006683">
    <property type="entry name" value="Thioestr_dom"/>
</dbReference>
<dbReference type="Gene3D" id="3.10.129.10">
    <property type="entry name" value="Hotdog Thioesterase"/>
    <property type="match status" value="1"/>
</dbReference>
<dbReference type="InterPro" id="IPR029069">
    <property type="entry name" value="HotDog_dom_sf"/>
</dbReference>
<feature type="domain" description="Thioesterase" evidence="2">
    <location>
        <begin position="60"/>
        <end position="135"/>
    </location>
</feature>
<dbReference type="InterPro" id="IPR003736">
    <property type="entry name" value="PAAI_dom"/>
</dbReference>
<evidence type="ECO:0000259" key="2">
    <source>
        <dbReference type="Pfam" id="PF03061"/>
    </source>
</evidence>
<dbReference type="InterPro" id="IPR052723">
    <property type="entry name" value="Acyl-CoA_thioesterase_PaaI"/>
</dbReference>
<accession>A0A831U2U2</accession>
<name>A0A831U2U2_GEOME</name>
<dbReference type="NCBIfam" id="TIGR00369">
    <property type="entry name" value="unchar_dom_1"/>
    <property type="match status" value="1"/>
</dbReference>
<dbReference type="PANTHER" id="PTHR42856:SF1">
    <property type="entry name" value="ACYL-COENZYME A THIOESTERASE PAAI"/>
    <property type="match status" value="1"/>
</dbReference>
<sequence>MYEHLYEEPMGEDVPLPFELPEWIACAPFEEYLGMTIEEAEGGKARLTMPFLVKHAQGKGLMHGGAVTALADTAVAIAIKTMLPEGTHFATTELSLRFHAPIRGGTVTARAEAVREDERTVRGVAEVFDEKGVKAATFTAVFRTKRR</sequence>
<dbReference type="CDD" id="cd03443">
    <property type="entry name" value="PaaI_thioesterase"/>
    <property type="match status" value="1"/>
</dbReference>
<dbReference type="PANTHER" id="PTHR42856">
    <property type="entry name" value="ACYL-COENZYME A THIOESTERASE PAAI"/>
    <property type="match status" value="1"/>
</dbReference>
<evidence type="ECO:0000256" key="1">
    <source>
        <dbReference type="ARBA" id="ARBA00022801"/>
    </source>
</evidence>
<reference evidence="3" key="1">
    <citation type="journal article" date="2020" name="mSystems">
        <title>Genome- and Community-Level Interaction Insights into Carbon Utilization and Element Cycling Functions of Hydrothermarchaeota in Hydrothermal Sediment.</title>
        <authorList>
            <person name="Zhou Z."/>
            <person name="Liu Y."/>
            <person name="Xu W."/>
            <person name="Pan J."/>
            <person name="Luo Z.H."/>
            <person name="Li M."/>
        </authorList>
    </citation>
    <scope>NUCLEOTIDE SEQUENCE [LARGE SCALE GENOMIC DNA]</scope>
    <source>
        <strain evidence="3">SpSt-349</strain>
    </source>
</reference>
<dbReference type="Pfam" id="PF03061">
    <property type="entry name" value="4HBT"/>
    <property type="match status" value="1"/>
</dbReference>
<dbReference type="SUPFAM" id="SSF54637">
    <property type="entry name" value="Thioesterase/thiol ester dehydrase-isomerase"/>
    <property type="match status" value="1"/>
</dbReference>
<comment type="caution">
    <text evidence="3">The sequence shown here is derived from an EMBL/GenBank/DDBJ whole genome shotgun (WGS) entry which is preliminary data.</text>
</comment>
<gene>
    <name evidence="3" type="ORF">ENQ87_12560</name>
</gene>
<protein>
    <submittedName>
        <fullName evidence="3">PaaI family thioesterase</fullName>
    </submittedName>
</protein>
<organism evidence="3">
    <name type="scientific">Geobacter metallireducens</name>
    <dbReference type="NCBI Taxonomy" id="28232"/>
    <lineage>
        <taxon>Bacteria</taxon>
        <taxon>Pseudomonadati</taxon>
        <taxon>Thermodesulfobacteriota</taxon>
        <taxon>Desulfuromonadia</taxon>
        <taxon>Geobacterales</taxon>
        <taxon>Geobacteraceae</taxon>
        <taxon>Geobacter</taxon>
    </lineage>
</organism>
<evidence type="ECO:0000313" key="3">
    <source>
        <dbReference type="EMBL" id="HEN43178.1"/>
    </source>
</evidence>
<dbReference type="AlphaFoldDB" id="A0A831U2U2"/>